<protein>
    <recommendedName>
        <fullName evidence="4">Encoded protein</fullName>
    </recommendedName>
</protein>
<evidence type="ECO:0000313" key="3">
    <source>
        <dbReference type="Proteomes" id="UP000815325"/>
    </source>
</evidence>
<name>A0ABQ7H876_DUNSA</name>
<evidence type="ECO:0008006" key="4">
    <source>
        <dbReference type="Google" id="ProtNLM"/>
    </source>
</evidence>
<evidence type="ECO:0000313" key="2">
    <source>
        <dbReference type="EMBL" id="KAF5843056.1"/>
    </source>
</evidence>
<dbReference type="Gene3D" id="3.30.230.70">
    <property type="entry name" value="GHMP Kinase, N-terminal domain"/>
    <property type="match status" value="1"/>
</dbReference>
<comment type="caution">
    <text evidence="2">The sequence shown here is derived from an EMBL/GenBank/DDBJ whole genome shotgun (WGS) entry which is preliminary data.</text>
</comment>
<accession>A0ABQ7H876</accession>
<dbReference type="InterPro" id="IPR036345">
    <property type="entry name" value="ExoRNase_PH_dom2_sf"/>
</dbReference>
<proteinExistence type="predicted"/>
<dbReference type="SUPFAM" id="SSF55666">
    <property type="entry name" value="Ribonuclease PH domain 2-like"/>
    <property type="match status" value="1"/>
</dbReference>
<organism evidence="2 3">
    <name type="scientific">Dunaliella salina</name>
    <name type="common">Green alga</name>
    <name type="synonym">Protococcus salinus</name>
    <dbReference type="NCBI Taxonomy" id="3046"/>
    <lineage>
        <taxon>Eukaryota</taxon>
        <taxon>Viridiplantae</taxon>
        <taxon>Chlorophyta</taxon>
        <taxon>core chlorophytes</taxon>
        <taxon>Chlorophyceae</taxon>
        <taxon>CS clade</taxon>
        <taxon>Chlamydomonadales</taxon>
        <taxon>Dunaliellaceae</taxon>
        <taxon>Dunaliella</taxon>
    </lineage>
</organism>
<evidence type="ECO:0000256" key="1">
    <source>
        <dbReference type="SAM" id="MobiDB-lite"/>
    </source>
</evidence>
<keyword evidence="3" id="KW-1185">Reference proteome</keyword>
<dbReference type="InterPro" id="IPR027408">
    <property type="entry name" value="PNPase/RNase_PH_dom_sf"/>
</dbReference>
<dbReference type="EMBL" id="MU069449">
    <property type="protein sequence ID" value="KAF5843056.1"/>
    <property type="molecule type" value="Genomic_DNA"/>
</dbReference>
<reference evidence="2" key="1">
    <citation type="submission" date="2017-08" db="EMBL/GenBank/DDBJ databases">
        <authorList>
            <person name="Polle J.E."/>
            <person name="Barry K."/>
            <person name="Cushman J."/>
            <person name="Schmutz J."/>
            <person name="Tran D."/>
            <person name="Hathwaick L.T."/>
            <person name="Yim W.C."/>
            <person name="Jenkins J."/>
            <person name="Mckie-Krisberg Z.M."/>
            <person name="Prochnik S."/>
            <person name="Lindquist E."/>
            <person name="Dockter R.B."/>
            <person name="Adam C."/>
            <person name="Molina H."/>
            <person name="Bunkerborg J."/>
            <person name="Jin E."/>
            <person name="Buchheim M."/>
            <person name="Magnuson J."/>
        </authorList>
    </citation>
    <scope>NUCLEOTIDE SEQUENCE</scope>
    <source>
        <strain evidence="2">CCAP 19/18</strain>
    </source>
</reference>
<sequence>MFVIADEQHLESVPDISALVLVVSPLLPASSVTCAVSQEGTLLLDPDGLEEQSARLVVSMAFAHHYAAQGVGHEATGDGAAGSKHGDAHTSGPNASKGSIRVDQGALMCHTWPCSNPNTVGSPGIQAETLLDCFDCCALGCGKVTEFLRSALTKALAT</sequence>
<feature type="region of interest" description="Disordered" evidence="1">
    <location>
        <begin position="74"/>
        <end position="97"/>
    </location>
</feature>
<gene>
    <name evidence="2" type="ORF">DUNSADRAFT_2669</name>
</gene>
<dbReference type="Proteomes" id="UP000815325">
    <property type="component" value="Unassembled WGS sequence"/>
</dbReference>